<dbReference type="Proteomes" id="UP000265692">
    <property type="component" value="Unassembled WGS sequence"/>
</dbReference>
<dbReference type="GO" id="GO:0016709">
    <property type="term" value="F:oxidoreductase activity, acting on paired donors, with incorporation or reduction of molecular oxygen, NAD(P)H as one donor, and incorporation of one atom of oxygen"/>
    <property type="evidence" value="ECO:0007669"/>
    <property type="project" value="UniProtKB-ARBA"/>
</dbReference>
<comment type="caution">
    <text evidence="5">The sequence shown here is derived from an EMBL/GenBank/DDBJ whole genome shotgun (WGS) entry which is preliminary data.</text>
</comment>
<keyword evidence="2" id="KW-0285">Flavoprotein</keyword>
<evidence type="ECO:0000313" key="6">
    <source>
        <dbReference type="Proteomes" id="UP000265692"/>
    </source>
</evidence>
<evidence type="ECO:0000256" key="3">
    <source>
        <dbReference type="ARBA" id="ARBA00022827"/>
    </source>
</evidence>
<sequence>MANEREVLVIGAGPVGMTAALALQSKGIKATILEAEKEGRERAGSRAIYIHKATLQLLEGISPGLGMELANIGVVWPVKRSLYKGDEVYKRVYEPPKPNTLPAFSSLHQHEIEKAMYRRCLEAGVEFVWGEPVTNVSTNEEGATVETENGSWFAKYVIGADGARSVVRQSVGINFEGPRKSDAFIVVDVEEDRENPLPIERVFHYQHPDAGGRNVMHVPFAGGWRIDLQLFDEDDRNWYGSEEGVREWLPKVMDPKYADRITWISTYTFYQVVADKYTDENNRVILAGEAAHLFAPFGARGLNSGVPDATVAVDGIAKALKVESDPEQRRAAIQAAADERLSAGLWNRECSNLALEHIQGTNEEIRLKREMAAFLAPHIPALGKWLDEGPFGPRSGPPKLSTKY</sequence>
<protein>
    <submittedName>
        <fullName evidence="5">Monooxygenase</fullName>
    </submittedName>
</protein>
<evidence type="ECO:0000256" key="2">
    <source>
        <dbReference type="ARBA" id="ARBA00022630"/>
    </source>
</evidence>
<dbReference type="Pfam" id="PF01494">
    <property type="entry name" value="FAD_binding_3"/>
    <property type="match status" value="1"/>
</dbReference>
<evidence type="ECO:0000313" key="5">
    <source>
        <dbReference type="EMBL" id="RHW37551.1"/>
    </source>
</evidence>
<accession>A0A396S9U0</accession>
<dbReference type="EMBL" id="QWEI01000003">
    <property type="protein sequence ID" value="RHW37551.1"/>
    <property type="molecule type" value="Genomic_DNA"/>
</dbReference>
<dbReference type="InterPro" id="IPR036188">
    <property type="entry name" value="FAD/NAD-bd_sf"/>
</dbReference>
<dbReference type="InterPro" id="IPR050641">
    <property type="entry name" value="RIFMO-like"/>
</dbReference>
<evidence type="ECO:0000256" key="1">
    <source>
        <dbReference type="ARBA" id="ARBA00001974"/>
    </source>
</evidence>
<keyword evidence="5" id="KW-0560">Oxidoreductase</keyword>
<dbReference type="PRINTS" id="PR00420">
    <property type="entry name" value="RNGMNOXGNASE"/>
</dbReference>
<name>A0A396S9U0_9BACL</name>
<organism evidence="5 6">
    <name type="scientific">Ureibacillus yapensis</name>
    <dbReference type="NCBI Taxonomy" id="2304605"/>
    <lineage>
        <taxon>Bacteria</taxon>
        <taxon>Bacillati</taxon>
        <taxon>Bacillota</taxon>
        <taxon>Bacilli</taxon>
        <taxon>Bacillales</taxon>
        <taxon>Caryophanaceae</taxon>
        <taxon>Ureibacillus</taxon>
    </lineage>
</organism>
<evidence type="ECO:0000259" key="4">
    <source>
        <dbReference type="Pfam" id="PF01494"/>
    </source>
</evidence>
<dbReference type="SUPFAM" id="SSF51905">
    <property type="entry name" value="FAD/NAD(P)-binding domain"/>
    <property type="match status" value="1"/>
</dbReference>
<reference evidence="5 6" key="1">
    <citation type="submission" date="2018-08" db="EMBL/GenBank/DDBJ databases">
        <title>Lysinibacillus sp. YLB-03 draft genome sequence.</title>
        <authorList>
            <person name="Yu L."/>
        </authorList>
    </citation>
    <scope>NUCLEOTIDE SEQUENCE [LARGE SCALE GENOMIC DNA]</scope>
    <source>
        <strain evidence="5 6">YLB-03</strain>
    </source>
</reference>
<feature type="domain" description="FAD-binding" evidence="4">
    <location>
        <begin position="6"/>
        <end position="326"/>
    </location>
</feature>
<dbReference type="RefSeq" id="WP_118875938.1">
    <property type="nucleotide sequence ID" value="NZ_QWEI01000003.1"/>
</dbReference>
<dbReference type="PANTHER" id="PTHR43004:SF19">
    <property type="entry name" value="BINDING MONOOXYGENASE, PUTATIVE (JCVI)-RELATED"/>
    <property type="match status" value="1"/>
</dbReference>
<proteinExistence type="predicted"/>
<dbReference type="InterPro" id="IPR002938">
    <property type="entry name" value="FAD-bd"/>
</dbReference>
<keyword evidence="5" id="KW-0503">Monooxygenase</keyword>
<keyword evidence="3" id="KW-0274">FAD</keyword>
<dbReference type="PANTHER" id="PTHR43004">
    <property type="entry name" value="TRK SYSTEM POTASSIUM UPTAKE PROTEIN"/>
    <property type="match status" value="1"/>
</dbReference>
<dbReference type="AlphaFoldDB" id="A0A396S9U0"/>
<dbReference type="OrthoDB" id="9766816at2"/>
<dbReference type="Gene3D" id="3.50.50.60">
    <property type="entry name" value="FAD/NAD(P)-binding domain"/>
    <property type="match status" value="1"/>
</dbReference>
<comment type="cofactor">
    <cofactor evidence="1">
        <name>FAD</name>
        <dbReference type="ChEBI" id="CHEBI:57692"/>
    </cofactor>
</comment>
<keyword evidence="6" id="KW-1185">Reference proteome</keyword>
<dbReference type="GO" id="GO:0071949">
    <property type="term" value="F:FAD binding"/>
    <property type="evidence" value="ECO:0007669"/>
    <property type="project" value="InterPro"/>
</dbReference>
<gene>
    <name evidence="5" type="ORF">D1B33_08450</name>
</gene>
<dbReference type="Gene3D" id="3.30.70.2450">
    <property type="match status" value="1"/>
</dbReference>